<dbReference type="AlphaFoldDB" id="A0A2T5VEM7"/>
<dbReference type="OrthoDB" id="9782620at2"/>
<evidence type="ECO:0000256" key="7">
    <source>
        <dbReference type="ARBA" id="ARBA00023239"/>
    </source>
</evidence>
<dbReference type="Pfam" id="PF02586">
    <property type="entry name" value="SRAP"/>
    <property type="match status" value="1"/>
</dbReference>
<keyword evidence="11" id="KW-1185">Reference proteome</keyword>
<keyword evidence="7" id="KW-0456">Lyase</keyword>
<dbReference type="SUPFAM" id="SSF143081">
    <property type="entry name" value="BB1717-like"/>
    <property type="match status" value="1"/>
</dbReference>
<dbReference type="PANTHER" id="PTHR13604:SF0">
    <property type="entry name" value="ABASIC SITE PROCESSING PROTEIN HMCES"/>
    <property type="match status" value="1"/>
</dbReference>
<gene>
    <name evidence="10" type="ORF">C8N35_101238</name>
</gene>
<comment type="caution">
    <text evidence="10">The sequence shown here is derived from an EMBL/GenBank/DDBJ whole genome shotgun (WGS) entry which is preliminary data.</text>
</comment>
<evidence type="ECO:0000256" key="4">
    <source>
        <dbReference type="ARBA" id="ARBA00022801"/>
    </source>
</evidence>
<reference evidence="10 11" key="1">
    <citation type="submission" date="2018-04" db="EMBL/GenBank/DDBJ databases">
        <title>Genomic Encyclopedia of Archaeal and Bacterial Type Strains, Phase II (KMG-II): from individual species to whole genera.</title>
        <authorList>
            <person name="Goeker M."/>
        </authorList>
    </citation>
    <scope>NUCLEOTIDE SEQUENCE [LARGE SCALE GENOMIC DNA]</scope>
    <source>
        <strain evidence="10 11">DSM 23382</strain>
    </source>
</reference>
<evidence type="ECO:0000256" key="2">
    <source>
        <dbReference type="ARBA" id="ARBA00022670"/>
    </source>
</evidence>
<dbReference type="InterPro" id="IPR036590">
    <property type="entry name" value="SRAP-like"/>
</dbReference>
<accession>A0A2T5VEM7</accession>
<comment type="similarity">
    <text evidence="1 8">Belongs to the SOS response-associated peptidase family.</text>
</comment>
<keyword evidence="4 8" id="KW-0378">Hydrolase</keyword>
<protein>
    <recommendedName>
        <fullName evidence="8">Abasic site processing protein</fullName>
        <ecNumber evidence="8">3.4.-.-</ecNumber>
    </recommendedName>
</protein>
<feature type="compositionally biased region" description="Basic and acidic residues" evidence="9">
    <location>
        <begin position="238"/>
        <end position="253"/>
    </location>
</feature>
<feature type="region of interest" description="Disordered" evidence="9">
    <location>
        <begin position="209"/>
        <end position="261"/>
    </location>
</feature>
<evidence type="ECO:0000256" key="1">
    <source>
        <dbReference type="ARBA" id="ARBA00008136"/>
    </source>
</evidence>
<dbReference type="GO" id="GO:0106300">
    <property type="term" value="P:protein-DNA covalent cross-linking repair"/>
    <property type="evidence" value="ECO:0007669"/>
    <property type="project" value="InterPro"/>
</dbReference>
<name>A0A2T5VEM7_9HYPH</name>
<dbReference type="GO" id="GO:0016829">
    <property type="term" value="F:lyase activity"/>
    <property type="evidence" value="ECO:0007669"/>
    <property type="project" value="UniProtKB-KW"/>
</dbReference>
<organism evidence="10 11">
    <name type="scientific">Breoghania corrubedonensis</name>
    <dbReference type="NCBI Taxonomy" id="665038"/>
    <lineage>
        <taxon>Bacteria</taxon>
        <taxon>Pseudomonadati</taxon>
        <taxon>Pseudomonadota</taxon>
        <taxon>Alphaproteobacteria</taxon>
        <taxon>Hyphomicrobiales</taxon>
        <taxon>Stappiaceae</taxon>
        <taxon>Breoghania</taxon>
    </lineage>
</organism>
<dbReference type="GO" id="GO:0006508">
    <property type="term" value="P:proteolysis"/>
    <property type="evidence" value="ECO:0007669"/>
    <property type="project" value="UniProtKB-KW"/>
</dbReference>
<keyword evidence="6" id="KW-0238">DNA-binding</keyword>
<dbReference type="EMBL" id="QAYG01000001">
    <property type="protein sequence ID" value="PTW62201.1"/>
    <property type="molecule type" value="Genomic_DNA"/>
</dbReference>
<dbReference type="GO" id="GO:0003697">
    <property type="term" value="F:single-stranded DNA binding"/>
    <property type="evidence" value="ECO:0007669"/>
    <property type="project" value="InterPro"/>
</dbReference>
<sequence length="261" mass="28893">MCGRYSLTATPEEVQAMFAYADRPNFPPRYNIAPTQPIAIVRIELGERRFALVRWGLLPGWVKDPSQFSLLINARAETAAEKPAFRGSMRHNRCLIPASGFYEWRKVGDGPKQPYWIAPKDGGLVAFAGLWSDWGSADGSQVDTAAILTTNANATLKPIHHRMPVVIAPGDFERWLDTSHTEPRDVKDLLSPPPDDLFTAVPVSTRVNAVRNDDGDLHKPVEEPAPALSAGKPNTNAGRKETKRTPAQKRPDANDDQFDLF</sequence>
<evidence type="ECO:0000256" key="3">
    <source>
        <dbReference type="ARBA" id="ARBA00022763"/>
    </source>
</evidence>
<dbReference type="PANTHER" id="PTHR13604">
    <property type="entry name" value="DC12-RELATED"/>
    <property type="match status" value="1"/>
</dbReference>
<dbReference type="GO" id="GO:0008233">
    <property type="term" value="F:peptidase activity"/>
    <property type="evidence" value="ECO:0007669"/>
    <property type="project" value="UniProtKB-KW"/>
</dbReference>
<keyword evidence="2 8" id="KW-0645">Protease</keyword>
<proteinExistence type="inferred from homology"/>
<evidence type="ECO:0000313" key="11">
    <source>
        <dbReference type="Proteomes" id="UP000244081"/>
    </source>
</evidence>
<keyword evidence="3" id="KW-0227">DNA damage</keyword>
<dbReference type="EC" id="3.4.-.-" evidence="8"/>
<dbReference type="Gene3D" id="3.90.1680.10">
    <property type="entry name" value="SOS response associated peptidase-like"/>
    <property type="match status" value="1"/>
</dbReference>
<evidence type="ECO:0000256" key="6">
    <source>
        <dbReference type="ARBA" id="ARBA00023125"/>
    </source>
</evidence>
<evidence type="ECO:0000256" key="8">
    <source>
        <dbReference type="RuleBase" id="RU364100"/>
    </source>
</evidence>
<evidence type="ECO:0000256" key="9">
    <source>
        <dbReference type="SAM" id="MobiDB-lite"/>
    </source>
</evidence>
<evidence type="ECO:0000313" key="10">
    <source>
        <dbReference type="EMBL" id="PTW62201.1"/>
    </source>
</evidence>
<keyword evidence="5" id="KW-0190">Covalent protein-DNA linkage</keyword>
<evidence type="ECO:0000256" key="5">
    <source>
        <dbReference type="ARBA" id="ARBA00023124"/>
    </source>
</evidence>
<dbReference type="Proteomes" id="UP000244081">
    <property type="component" value="Unassembled WGS sequence"/>
</dbReference>
<feature type="compositionally biased region" description="Basic and acidic residues" evidence="9">
    <location>
        <begin position="211"/>
        <end position="222"/>
    </location>
</feature>
<dbReference type="InterPro" id="IPR003738">
    <property type="entry name" value="SRAP"/>
</dbReference>